<comment type="caution">
    <text evidence="1">The sequence shown here is derived from an EMBL/GenBank/DDBJ whole genome shotgun (WGS) entry which is preliminary data.</text>
</comment>
<accession>A0A5N5IXP7</accession>
<sequence>MSPNPPLSGDALSAEGHVLGCIGSRCERPTTGEFMGRAQKCKLYKLTIALIRSSKGLRCIERTSPFKK</sequence>
<keyword evidence="2" id="KW-1185">Reference proteome</keyword>
<geneLocation type="chloroplast" evidence="1"/>
<name>A0A5N5IXP7_9ROSI</name>
<keyword evidence="1" id="KW-0150">Chloroplast</keyword>
<organism evidence="1 2">
    <name type="scientific">Salix brachista</name>
    <dbReference type="NCBI Taxonomy" id="2182728"/>
    <lineage>
        <taxon>Eukaryota</taxon>
        <taxon>Viridiplantae</taxon>
        <taxon>Streptophyta</taxon>
        <taxon>Embryophyta</taxon>
        <taxon>Tracheophyta</taxon>
        <taxon>Spermatophyta</taxon>
        <taxon>Magnoliopsida</taxon>
        <taxon>eudicotyledons</taxon>
        <taxon>Gunneridae</taxon>
        <taxon>Pentapetalae</taxon>
        <taxon>rosids</taxon>
        <taxon>fabids</taxon>
        <taxon>Malpighiales</taxon>
        <taxon>Salicaceae</taxon>
        <taxon>Saliceae</taxon>
        <taxon>Salix</taxon>
    </lineage>
</organism>
<dbReference type="Proteomes" id="UP000326939">
    <property type="component" value="Chloroplast Pltd"/>
</dbReference>
<evidence type="ECO:0000313" key="1">
    <source>
        <dbReference type="EMBL" id="KAB5511216.1"/>
    </source>
</evidence>
<gene>
    <name evidence="1" type="ORF">DKX38_030141</name>
</gene>
<protein>
    <submittedName>
        <fullName evidence="1">Uncharacterized protein</fullName>
    </submittedName>
</protein>
<proteinExistence type="predicted"/>
<dbReference type="EMBL" id="VDCV01000021">
    <property type="protein sequence ID" value="KAB5511216.1"/>
    <property type="molecule type" value="Genomic_DNA"/>
</dbReference>
<keyword evidence="1" id="KW-0934">Plastid</keyword>
<evidence type="ECO:0000313" key="2">
    <source>
        <dbReference type="Proteomes" id="UP000326939"/>
    </source>
</evidence>
<dbReference type="AlphaFoldDB" id="A0A5N5IXP7"/>
<reference evidence="2" key="1">
    <citation type="journal article" date="2019" name="Gigascience">
        <title>De novo genome assembly of the endangered Acer yangbiense, a plant species with extremely small populations endemic to Yunnan Province, China.</title>
        <authorList>
            <person name="Yang J."/>
            <person name="Wariss H.M."/>
            <person name="Tao L."/>
            <person name="Zhang R."/>
            <person name="Yun Q."/>
            <person name="Hollingsworth P."/>
            <person name="Dao Z."/>
            <person name="Luo G."/>
            <person name="Guo H."/>
            <person name="Ma Y."/>
            <person name="Sun W."/>
        </authorList>
    </citation>
    <scope>NUCLEOTIDE SEQUENCE [LARGE SCALE GENOMIC DNA]</scope>
    <source>
        <strain evidence="2">cv. br00</strain>
    </source>
</reference>